<dbReference type="EMBL" id="VTOZ01000004">
    <property type="protein sequence ID" value="TYZ30240.1"/>
    <property type="molecule type" value="Genomic_DNA"/>
</dbReference>
<evidence type="ECO:0000313" key="1">
    <source>
        <dbReference type="EMBL" id="TYZ30240.1"/>
    </source>
</evidence>
<reference evidence="1 2" key="1">
    <citation type="submission" date="2019-08" db="EMBL/GenBank/DDBJ databases">
        <title>Selenomonas sp. mPRGC5 and Selenomonas sp. mPRGC8 isolated from ruminal fluid of dairy goat (Capra hircus).</title>
        <authorList>
            <person name="Poothong S."/>
            <person name="Nuengjamnong C."/>
            <person name="Tanasupawat S."/>
        </authorList>
    </citation>
    <scope>NUCLEOTIDE SEQUENCE [LARGE SCALE GENOMIC DNA]</scope>
    <source>
        <strain evidence="2">mPRGC8</strain>
    </source>
</reference>
<evidence type="ECO:0000313" key="2">
    <source>
        <dbReference type="Proteomes" id="UP000322783"/>
    </source>
</evidence>
<protein>
    <submittedName>
        <fullName evidence="1">Uncharacterized protein</fullName>
    </submittedName>
</protein>
<accession>A0A5D6WQW8</accession>
<name>A0A5D6WQW8_9FIRM</name>
<proteinExistence type="predicted"/>
<dbReference type="Proteomes" id="UP000322783">
    <property type="component" value="Unassembled WGS sequence"/>
</dbReference>
<sequence length="150" mass="18080">MLFSDDLIPEFKEWARVNPDDVKWKFFLNYKTDLQTALSVARLFTPDIIEKDGCYFLRDTYSEETYKGWKKEFGDDKSKIEYMMNYCDVSDFFCPNTEDDGNYDAEVQALAHTLDYFWTNWFRDQYPEAHLKVDFFDDYDELSITVYAER</sequence>
<dbReference type="RefSeq" id="WP_149188441.1">
    <property type="nucleotide sequence ID" value="NZ_VTOZ01000004.1"/>
</dbReference>
<keyword evidence="2" id="KW-1185">Reference proteome</keyword>
<dbReference type="AlphaFoldDB" id="A0A5D6WQW8"/>
<comment type="caution">
    <text evidence="1">The sequence shown here is derived from an EMBL/GenBank/DDBJ whole genome shotgun (WGS) entry which is preliminary data.</text>
</comment>
<organism evidence="1 2">
    <name type="scientific">Selenomonas caprae</name>
    <dbReference type="NCBI Taxonomy" id="2606905"/>
    <lineage>
        <taxon>Bacteria</taxon>
        <taxon>Bacillati</taxon>
        <taxon>Bacillota</taxon>
        <taxon>Negativicutes</taxon>
        <taxon>Selenomonadales</taxon>
        <taxon>Selenomonadaceae</taxon>
        <taxon>Selenomonas</taxon>
    </lineage>
</organism>
<gene>
    <name evidence="1" type="ORF">FZ041_02880</name>
</gene>